<evidence type="ECO:0000313" key="2">
    <source>
        <dbReference type="Proteomes" id="UP000250321"/>
    </source>
</evidence>
<comment type="caution">
    <text evidence="1">The sequence shown here is derived from an EMBL/GenBank/DDBJ whole genome shotgun (WGS) entry which is preliminary data.</text>
</comment>
<evidence type="ECO:0000313" key="1">
    <source>
        <dbReference type="EMBL" id="PQP92099.1"/>
    </source>
</evidence>
<sequence>MLFPEYRHAVDIDTGLFGNLAPIFFRGQYRNLNKPAFESPTFNILKSISPNVSCRHPVFGSQLDTIGGEGKLVIAAGTYFTDTMVEQVKKGNRNNITFKGHATFTNVNNMPIYDRIQFEVLQ</sequence>
<organism evidence="1 2">
    <name type="scientific">Prunus yedoensis var. nudiflora</name>
    <dbReference type="NCBI Taxonomy" id="2094558"/>
    <lineage>
        <taxon>Eukaryota</taxon>
        <taxon>Viridiplantae</taxon>
        <taxon>Streptophyta</taxon>
        <taxon>Embryophyta</taxon>
        <taxon>Tracheophyta</taxon>
        <taxon>Spermatophyta</taxon>
        <taxon>Magnoliopsida</taxon>
        <taxon>eudicotyledons</taxon>
        <taxon>Gunneridae</taxon>
        <taxon>Pentapetalae</taxon>
        <taxon>rosids</taxon>
        <taxon>fabids</taxon>
        <taxon>Rosales</taxon>
        <taxon>Rosaceae</taxon>
        <taxon>Amygdaloideae</taxon>
        <taxon>Amygdaleae</taxon>
        <taxon>Prunus</taxon>
    </lineage>
</organism>
<gene>
    <name evidence="1" type="ORF">Pyn_01498</name>
</gene>
<dbReference type="Proteomes" id="UP000250321">
    <property type="component" value="Unassembled WGS sequence"/>
</dbReference>
<dbReference type="EMBL" id="PJQY01002614">
    <property type="protein sequence ID" value="PQP92099.1"/>
    <property type="molecule type" value="Genomic_DNA"/>
</dbReference>
<reference evidence="1 2" key="1">
    <citation type="submission" date="2018-02" db="EMBL/GenBank/DDBJ databases">
        <title>Draft genome of wild Prunus yedoensis var. nudiflora.</title>
        <authorList>
            <person name="Baek S."/>
            <person name="Kim J.-H."/>
            <person name="Choi K."/>
            <person name="Kim G.-B."/>
            <person name="Cho A."/>
            <person name="Jang H."/>
            <person name="Shin C.-H."/>
            <person name="Yu H.-J."/>
            <person name="Mun J.-H."/>
        </authorList>
    </citation>
    <scope>NUCLEOTIDE SEQUENCE [LARGE SCALE GENOMIC DNA]</scope>
    <source>
        <strain evidence="2">cv. Jeju island</strain>
        <tissue evidence="1">Leaf</tissue>
    </source>
</reference>
<keyword evidence="2" id="KW-1185">Reference proteome</keyword>
<accession>A0A314XJ18</accession>
<proteinExistence type="predicted"/>
<name>A0A314XJ18_PRUYE</name>
<protein>
    <submittedName>
        <fullName evidence="1">Uncharacterized protein</fullName>
    </submittedName>
</protein>
<dbReference type="AlphaFoldDB" id="A0A314XJ18"/>